<dbReference type="OrthoDB" id="9806226at2"/>
<keyword evidence="3" id="KW-0159">Chromosome partition</keyword>
<dbReference type="AlphaFoldDB" id="A0A5B0EN22"/>
<gene>
    <name evidence="6" type="primary">scpB</name>
    <name evidence="6" type="ORF">FQ154_00055</name>
</gene>
<keyword evidence="4" id="KW-0131">Cell cycle</keyword>
<evidence type="ECO:0000256" key="1">
    <source>
        <dbReference type="ARBA" id="ARBA00022490"/>
    </source>
</evidence>
<dbReference type="PANTHER" id="PTHR34298:SF2">
    <property type="entry name" value="SEGREGATION AND CONDENSATION PROTEIN B"/>
    <property type="match status" value="1"/>
</dbReference>
<dbReference type="RefSeq" id="WP_007271835.1">
    <property type="nucleotide sequence ID" value="NZ_JBITUG010000012.1"/>
</dbReference>
<dbReference type="SUPFAM" id="SSF46785">
    <property type="entry name" value="Winged helix' DNA-binding domain"/>
    <property type="match status" value="2"/>
</dbReference>
<protein>
    <submittedName>
        <fullName evidence="6">SMC-Scp complex subunit ScpB</fullName>
    </submittedName>
</protein>
<evidence type="ECO:0000313" key="6">
    <source>
        <dbReference type="EMBL" id="KAA0979605.1"/>
    </source>
</evidence>
<dbReference type="Proteomes" id="UP000323856">
    <property type="component" value="Unassembled WGS sequence"/>
</dbReference>
<dbReference type="InterPro" id="IPR036390">
    <property type="entry name" value="WH_DNA-bd_sf"/>
</dbReference>
<dbReference type="NCBIfam" id="TIGR00281">
    <property type="entry name" value="SMC-Scp complex subunit ScpB"/>
    <property type="match status" value="1"/>
</dbReference>
<evidence type="ECO:0000256" key="4">
    <source>
        <dbReference type="ARBA" id="ARBA00023306"/>
    </source>
</evidence>
<dbReference type="GO" id="GO:0051301">
    <property type="term" value="P:cell division"/>
    <property type="evidence" value="ECO:0007669"/>
    <property type="project" value="UniProtKB-KW"/>
</dbReference>
<evidence type="ECO:0000256" key="3">
    <source>
        <dbReference type="ARBA" id="ARBA00022829"/>
    </source>
</evidence>
<keyword evidence="1" id="KW-0963">Cytoplasm</keyword>
<dbReference type="InterPro" id="IPR005234">
    <property type="entry name" value="ScpB_csome_segregation"/>
</dbReference>
<dbReference type="GO" id="GO:0051304">
    <property type="term" value="P:chromosome separation"/>
    <property type="evidence" value="ECO:0007669"/>
    <property type="project" value="InterPro"/>
</dbReference>
<comment type="caution">
    <text evidence="6">The sequence shown here is derived from an EMBL/GenBank/DDBJ whole genome shotgun (WGS) entry which is preliminary data.</text>
</comment>
<dbReference type="InterPro" id="IPR036388">
    <property type="entry name" value="WH-like_DNA-bd_sf"/>
</dbReference>
<dbReference type="Pfam" id="PF04079">
    <property type="entry name" value="SMC_ScpB"/>
    <property type="match status" value="1"/>
</dbReference>
<reference evidence="6 7" key="1">
    <citation type="submission" date="2019-07" db="EMBL/GenBank/DDBJ databases">
        <title>Analysis of the biochemical properties, biological activity and biotechnological potential of siderophores and biosurfactants produced by Antarctic psychrotolerant bacteria.</title>
        <authorList>
            <person name="Styczynski M."/>
            <person name="Krucon T."/>
            <person name="Decewicz P."/>
            <person name="Dziewit L."/>
        </authorList>
    </citation>
    <scope>NUCLEOTIDE SEQUENCE [LARGE SCALE GENOMIC DNA]</scope>
    <source>
        <strain evidence="6 7">ANT_H27</strain>
    </source>
</reference>
<evidence type="ECO:0000256" key="5">
    <source>
        <dbReference type="SAM" id="MobiDB-lite"/>
    </source>
</evidence>
<evidence type="ECO:0000256" key="2">
    <source>
        <dbReference type="ARBA" id="ARBA00022618"/>
    </source>
</evidence>
<feature type="region of interest" description="Disordered" evidence="5">
    <location>
        <begin position="1"/>
        <end position="26"/>
    </location>
</feature>
<organism evidence="6 7">
    <name type="scientific">Paeniglutamicibacter gangotriensis</name>
    <dbReference type="NCBI Taxonomy" id="254787"/>
    <lineage>
        <taxon>Bacteria</taxon>
        <taxon>Bacillati</taxon>
        <taxon>Actinomycetota</taxon>
        <taxon>Actinomycetes</taxon>
        <taxon>Micrococcales</taxon>
        <taxon>Micrococcaceae</taxon>
        <taxon>Paeniglutamicibacter</taxon>
    </lineage>
</organism>
<name>A0A5B0EN22_9MICC</name>
<keyword evidence="2" id="KW-0132">Cell division</keyword>
<dbReference type="PANTHER" id="PTHR34298">
    <property type="entry name" value="SEGREGATION AND CONDENSATION PROTEIN B"/>
    <property type="match status" value="1"/>
</dbReference>
<evidence type="ECO:0000313" key="7">
    <source>
        <dbReference type="Proteomes" id="UP000323856"/>
    </source>
</evidence>
<feature type="compositionally biased region" description="Basic and acidic residues" evidence="5">
    <location>
        <begin position="16"/>
        <end position="26"/>
    </location>
</feature>
<dbReference type="EMBL" id="VOBL01000001">
    <property type="protein sequence ID" value="KAA0979605.1"/>
    <property type="molecule type" value="Genomic_DNA"/>
</dbReference>
<accession>A0A5B0EN22</accession>
<dbReference type="Gene3D" id="1.10.10.10">
    <property type="entry name" value="Winged helix-like DNA-binding domain superfamily/Winged helix DNA-binding domain"/>
    <property type="match status" value="2"/>
</dbReference>
<sequence>MNHSPNDPASLSWAGHPRDDGAPRSEVDALPGGLCAGIEAVLMVIDEPIGASALARVLQVGEDRVTAALQELRAQYDGGDTPRGFELRELAGGWRIFSRREFASFVSRFVIDGQTARLTQAALETLAVIAYRQPVSRGRIAAIRGVNVDSVVRTLLTRGLIHEAPDDGDSGATLYQTTTYFLERLGLGSISELPRLSPYLPGVGDIDDYDVDSPWQSANHDTT</sequence>
<proteinExistence type="predicted"/>